<dbReference type="EMBL" id="NUIL01000026">
    <property type="protein sequence ID" value="PGO25844.1"/>
    <property type="molecule type" value="Genomic_DNA"/>
</dbReference>
<comment type="caution">
    <text evidence="1">The sequence shown here is derived from an EMBL/GenBank/DDBJ whole genome shotgun (WGS) entry which is preliminary data.</text>
</comment>
<accession>A0A2B9PTG6</accession>
<dbReference type="RefSeq" id="WP_098765504.1">
    <property type="nucleotide sequence ID" value="NZ_NUIL01000026.1"/>
</dbReference>
<gene>
    <name evidence="1" type="ORF">CN984_18475</name>
</gene>
<name>A0A2B9PTG6_BACCE</name>
<protein>
    <submittedName>
        <fullName evidence="1">Uncharacterized protein</fullName>
    </submittedName>
</protein>
<sequence>MKPTLDKNQSKVVLPTWVWKGARNEEEVKAQVIEYITPDRYPGYRVIKSHGDRAVCEREVN</sequence>
<proteinExistence type="predicted"/>
<reference evidence="1 2" key="1">
    <citation type="submission" date="2017-09" db="EMBL/GenBank/DDBJ databases">
        <title>Large-scale bioinformatics analysis of Bacillus genomes uncovers conserved roles of natural products in bacterial physiology.</title>
        <authorList>
            <consortium name="Agbiome Team Llc"/>
            <person name="Bleich R.M."/>
            <person name="Grubbs K.J."/>
            <person name="Santa Maria K.C."/>
            <person name="Allen S.E."/>
            <person name="Farag S."/>
            <person name="Shank E.A."/>
            <person name="Bowers A."/>
        </authorList>
    </citation>
    <scope>NUCLEOTIDE SEQUENCE [LARGE SCALE GENOMIC DNA]</scope>
    <source>
        <strain evidence="1 2">AFS050027</strain>
    </source>
</reference>
<organism evidence="1 2">
    <name type="scientific">Bacillus cereus</name>
    <dbReference type="NCBI Taxonomy" id="1396"/>
    <lineage>
        <taxon>Bacteria</taxon>
        <taxon>Bacillati</taxon>
        <taxon>Bacillota</taxon>
        <taxon>Bacilli</taxon>
        <taxon>Bacillales</taxon>
        <taxon>Bacillaceae</taxon>
        <taxon>Bacillus</taxon>
        <taxon>Bacillus cereus group</taxon>
    </lineage>
</organism>
<dbReference type="AlphaFoldDB" id="A0A2B9PTG6"/>
<dbReference type="Proteomes" id="UP000223777">
    <property type="component" value="Unassembled WGS sequence"/>
</dbReference>
<evidence type="ECO:0000313" key="1">
    <source>
        <dbReference type="EMBL" id="PGO25844.1"/>
    </source>
</evidence>
<evidence type="ECO:0000313" key="2">
    <source>
        <dbReference type="Proteomes" id="UP000223777"/>
    </source>
</evidence>